<sequence>MSTKFLLLATHIISITTISHLVNKIVPSPYMDEVFHVPQAQNYCEGKYSEWDPKLTTPPGLYIISNIIIYPSYVTRLVDFCSIELLRATNLLFSAGSYVLLWSILNHLHPYQNSNARAVNALSLSMFPINWFFNFLYYTDSGSTFFVLLAYLLALKRKHWKSAVAAGVSVFFRQTNIIWVLFIMGVSMVDTLSDNDNLHIHGSLRSIKGADVTFRTAFREIANFTMMAIRNFKLLVPIYFPYAFVFLGFIAFMKWNGGIVLGDKSNHIATIHFPQIFYFISFAAIFSASVTLRHNHTRTLISLVTLKKGLGIKLILTMSVMALLIYLYTYEHPFLLSDNRHYTFYIWKNIYRKHIIVRYLLIPAYLFAGWVLWDSI</sequence>
<feature type="non-terminal residue" evidence="17">
    <location>
        <position position="376"/>
    </location>
</feature>
<proteinExistence type="inferred from homology"/>
<evidence type="ECO:0000256" key="9">
    <source>
        <dbReference type="ARBA" id="ARBA00022824"/>
    </source>
</evidence>
<keyword evidence="8 15" id="KW-0812">Transmembrane</keyword>
<dbReference type="GO" id="GO:0106073">
    <property type="term" value="F:dolichyl pyrophosphate Glc2Man9GlcNAc2 alpha-1,2-glucosyltransferase activity"/>
    <property type="evidence" value="ECO:0007669"/>
    <property type="project" value="UniProtKB-EC"/>
</dbReference>
<comment type="catalytic activity">
    <reaction evidence="14">
        <text>an alpha-D-Glc-(1-&gt;3)-alpha-D-Glc-(1-&gt;3)-alpha-D-Man-(1-&gt;2)-alpha-D-Man-(1-&gt;2)-alpha-D-Man-(1-&gt;3)-[alpha-D-Man-(1-&gt;2)-alpha-D-Man-(1-&gt;3)-[alpha-D-Man-(1-&gt;2)-alpha-D-Man-(1-&gt;6)]-alpha-D-Man-(1-&gt;6)]-beta-D-Man-(1-&gt;4)-beta-D-GlcNAc-(1-&gt;4)-alpha-D-GlcNAc-diphospho-di-trans,poly-cis-dolichol + a di-trans,poly-cis-dolichyl beta-D-glucosyl phosphate = a alpha-D-Glc-(1-&gt;2)-alpha-D-Glc-(1-&gt;3)-alpha-D-Glc-(1-&gt;3)-alpha-D-Man-(1-&gt;2)-alpha-D-Man-(1-&gt;2)-alpha-D-Man-(1-&gt;3)-[alpha-D-Man-(1-&gt;2)-alpha-D-Man-(1-&gt;3)-[alpha-D-Man-(1-&gt;2)-alpha-D-Man-(1-&gt;6)]-alpha-D-Man-(1-&gt;6)]-beta-D-Man-(1-&gt;4)-beta-D-GlcNAc-(1-&gt;4)-alpha-D-GlcNAc-diphospho-di-trans,poly-cis-dolichol + a di-trans,poly-cis-dolichyl phosphate + H(+)</text>
        <dbReference type="Rhea" id="RHEA:29543"/>
        <dbReference type="Rhea" id="RHEA-COMP:19498"/>
        <dbReference type="Rhea" id="RHEA-COMP:19502"/>
        <dbReference type="Rhea" id="RHEA-COMP:19512"/>
        <dbReference type="Rhea" id="RHEA-COMP:19522"/>
        <dbReference type="ChEBI" id="CHEBI:15378"/>
        <dbReference type="ChEBI" id="CHEBI:57525"/>
        <dbReference type="ChEBI" id="CHEBI:57683"/>
        <dbReference type="ChEBI" id="CHEBI:132522"/>
        <dbReference type="ChEBI" id="CHEBI:132523"/>
        <dbReference type="EC" id="2.4.1.256"/>
    </reaction>
    <physiologicalReaction direction="left-to-right" evidence="14">
        <dbReference type="Rhea" id="RHEA:29544"/>
    </physiologicalReaction>
</comment>
<evidence type="ECO:0000313" key="17">
    <source>
        <dbReference type="EMBL" id="CAG8670258.1"/>
    </source>
</evidence>
<comment type="caution">
    <text evidence="17">The sequence shown here is derived from an EMBL/GenBank/DDBJ whole genome shotgun (WGS) entry which is preliminary data.</text>
</comment>
<dbReference type="Proteomes" id="UP000789342">
    <property type="component" value="Unassembled WGS sequence"/>
</dbReference>
<dbReference type="PIRSF" id="PIRSF028810">
    <property type="entry name" value="Alpha1_2_glucosyltferase_Alg10"/>
    <property type="match status" value="1"/>
</dbReference>
<feature type="transmembrane region" description="Helical" evidence="15">
    <location>
        <begin position="135"/>
        <end position="154"/>
    </location>
</feature>
<feature type="chain" id="PRO_5040238261" description="Dol-P-Glc:Glc(2)Man(9)GlcNAc(2)-PP-Dol alpha-1,2-glucosyltransferase" evidence="16">
    <location>
        <begin position="22"/>
        <end position="376"/>
    </location>
</feature>
<feature type="transmembrane region" description="Helical" evidence="15">
    <location>
        <begin position="312"/>
        <end position="330"/>
    </location>
</feature>
<keyword evidence="16" id="KW-0732">Signal</keyword>
<dbReference type="Pfam" id="PF04922">
    <property type="entry name" value="DIE2_ALG10"/>
    <property type="match status" value="1"/>
</dbReference>
<feature type="transmembrane region" description="Helical" evidence="15">
    <location>
        <begin position="85"/>
        <end position="105"/>
    </location>
</feature>
<feature type="transmembrane region" description="Helical" evidence="15">
    <location>
        <begin position="355"/>
        <end position="373"/>
    </location>
</feature>
<evidence type="ECO:0000256" key="7">
    <source>
        <dbReference type="ARBA" id="ARBA00022679"/>
    </source>
</evidence>
<name>A0A9N9EA80_9GLOM</name>
<keyword evidence="6" id="KW-0328">Glycosyltransferase</keyword>
<evidence type="ECO:0000256" key="16">
    <source>
        <dbReference type="SAM" id="SignalP"/>
    </source>
</evidence>
<evidence type="ECO:0000256" key="3">
    <source>
        <dbReference type="ARBA" id="ARBA00010600"/>
    </source>
</evidence>
<dbReference type="AlphaFoldDB" id="A0A9N9EA80"/>
<comment type="function">
    <text evidence="13">Dol-P-Glc:Glc(2)Man(9)GlcNAc(2)-PP-Dol alpha-1,2-glucosyltransferase that operates in the biosynthetic pathway of dolichol-linked oligosaccharides, the glycan precursors employed in protein asparagine (N)-glycosylation. The assembly of dolichol-linked oligosaccharides begins on the cytosolic side of the endoplasmic reticulum membrane and finishes in its lumen. The sequential addition of sugars to dolichol pyrophosphate produces dolichol-linked oligosaccharides containing fourteen sugars, including two GlcNAcs, nine mannoses and three glucoses. Once assembled, the oligosaccharide is transferred from the lipid to nascent proteins by oligosaccharyltransferases. In the lumen of the endoplasmic reticulum, adds the third and last glucose residue from dolichyl phosphate glucose (Dol-P-Glc) onto the lipid-linked oligosaccharide intermediate Glc(2)Man(9)GlcNAc(2)-PP-Dol to produce Glc(3)Man(9)GlcNAc(2)-PP-Dol.</text>
</comment>
<comment type="subcellular location">
    <subcellularLocation>
        <location evidence="1">Endoplasmic reticulum membrane</location>
        <topology evidence="1">Multi-pass membrane protein</topology>
    </subcellularLocation>
</comment>
<evidence type="ECO:0000256" key="6">
    <source>
        <dbReference type="ARBA" id="ARBA00022676"/>
    </source>
</evidence>
<feature type="transmembrane region" description="Helical" evidence="15">
    <location>
        <begin position="234"/>
        <end position="255"/>
    </location>
</feature>
<keyword evidence="10 15" id="KW-1133">Transmembrane helix</keyword>
<evidence type="ECO:0000256" key="1">
    <source>
        <dbReference type="ARBA" id="ARBA00004477"/>
    </source>
</evidence>
<dbReference type="GO" id="GO:0005789">
    <property type="term" value="C:endoplasmic reticulum membrane"/>
    <property type="evidence" value="ECO:0007669"/>
    <property type="project" value="UniProtKB-SubCell"/>
</dbReference>
<evidence type="ECO:0000256" key="15">
    <source>
        <dbReference type="SAM" id="Phobius"/>
    </source>
</evidence>
<evidence type="ECO:0000256" key="8">
    <source>
        <dbReference type="ARBA" id="ARBA00022692"/>
    </source>
</evidence>
<evidence type="ECO:0000256" key="13">
    <source>
        <dbReference type="ARBA" id="ARBA00044727"/>
    </source>
</evidence>
<dbReference type="InterPro" id="IPR016900">
    <property type="entry name" value="Alg10"/>
</dbReference>
<organism evidence="17 18">
    <name type="scientific">Acaulospora morrowiae</name>
    <dbReference type="NCBI Taxonomy" id="94023"/>
    <lineage>
        <taxon>Eukaryota</taxon>
        <taxon>Fungi</taxon>
        <taxon>Fungi incertae sedis</taxon>
        <taxon>Mucoromycota</taxon>
        <taxon>Glomeromycotina</taxon>
        <taxon>Glomeromycetes</taxon>
        <taxon>Diversisporales</taxon>
        <taxon>Acaulosporaceae</taxon>
        <taxon>Acaulospora</taxon>
    </lineage>
</organism>
<evidence type="ECO:0000256" key="14">
    <source>
        <dbReference type="ARBA" id="ARBA00048064"/>
    </source>
</evidence>
<dbReference type="PANTHER" id="PTHR12989:SF10">
    <property type="entry name" value="DOL-P-GLC:GLC(2)MAN(9)GLCNAC(2)-PP-DOL ALPHA-1,2-GLUCOSYLTRANSFERASE-RELATED"/>
    <property type="match status" value="1"/>
</dbReference>
<evidence type="ECO:0000256" key="5">
    <source>
        <dbReference type="ARBA" id="ARBA00018512"/>
    </source>
</evidence>
<protein>
    <recommendedName>
        <fullName evidence="5">Dol-P-Glc:Glc(2)Man(9)GlcNAc(2)-PP-Dol alpha-1,2-glucosyltransferase</fullName>
        <ecNumber evidence="4">2.4.1.256</ecNumber>
    </recommendedName>
    <alternativeName>
        <fullName evidence="12">Asparagine-linked glycosylation protein 10</fullName>
    </alternativeName>
</protein>
<evidence type="ECO:0000256" key="12">
    <source>
        <dbReference type="ARBA" id="ARBA00032069"/>
    </source>
</evidence>
<comment type="similarity">
    <text evidence="3">Belongs to the ALG10 glucosyltransferase family.</text>
</comment>
<keyword evidence="9" id="KW-0256">Endoplasmic reticulum</keyword>
<evidence type="ECO:0000256" key="10">
    <source>
        <dbReference type="ARBA" id="ARBA00022989"/>
    </source>
</evidence>
<keyword evidence="11 15" id="KW-0472">Membrane</keyword>
<dbReference type="PANTHER" id="PTHR12989">
    <property type="entry name" value="ALPHA-1,2-GLUCOSYLTRANSFERASE ALG10"/>
    <property type="match status" value="1"/>
</dbReference>
<evidence type="ECO:0000256" key="11">
    <source>
        <dbReference type="ARBA" id="ARBA00023136"/>
    </source>
</evidence>
<dbReference type="EMBL" id="CAJVPV010012470">
    <property type="protein sequence ID" value="CAG8670258.1"/>
    <property type="molecule type" value="Genomic_DNA"/>
</dbReference>
<evidence type="ECO:0000313" key="18">
    <source>
        <dbReference type="Proteomes" id="UP000789342"/>
    </source>
</evidence>
<gene>
    <name evidence="17" type="ORF">AMORRO_LOCUS10790</name>
</gene>
<dbReference type="OrthoDB" id="4769at2759"/>
<dbReference type="GO" id="GO:0006488">
    <property type="term" value="P:dolichol-linked oligosaccharide biosynthetic process"/>
    <property type="evidence" value="ECO:0007669"/>
    <property type="project" value="InterPro"/>
</dbReference>
<evidence type="ECO:0000256" key="2">
    <source>
        <dbReference type="ARBA" id="ARBA00004922"/>
    </source>
</evidence>
<comment type="pathway">
    <text evidence="2">Protein modification; protein glycosylation.</text>
</comment>
<feature type="signal peptide" evidence="16">
    <location>
        <begin position="1"/>
        <end position="21"/>
    </location>
</feature>
<evidence type="ECO:0000256" key="4">
    <source>
        <dbReference type="ARBA" id="ARBA00011967"/>
    </source>
</evidence>
<accession>A0A9N9EA80</accession>
<keyword evidence="7" id="KW-0808">Transferase</keyword>
<feature type="non-terminal residue" evidence="17">
    <location>
        <position position="1"/>
    </location>
</feature>
<reference evidence="17" key="1">
    <citation type="submission" date="2021-06" db="EMBL/GenBank/DDBJ databases">
        <authorList>
            <person name="Kallberg Y."/>
            <person name="Tangrot J."/>
            <person name="Rosling A."/>
        </authorList>
    </citation>
    <scope>NUCLEOTIDE SEQUENCE</scope>
    <source>
        <strain evidence="17">CL551</strain>
    </source>
</reference>
<feature type="transmembrane region" description="Helical" evidence="15">
    <location>
        <begin position="276"/>
        <end position="292"/>
    </location>
</feature>
<keyword evidence="18" id="KW-1185">Reference proteome</keyword>
<feature type="transmembrane region" description="Helical" evidence="15">
    <location>
        <begin position="60"/>
        <end position="78"/>
    </location>
</feature>
<dbReference type="EC" id="2.4.1.256" evidence="4"/>